<dbReference type="RefSeq" id="WP_190947200.1">
    <property type="nucleotide sequence ID" value="NZ_JACJSI010000469.1"/>
</dbReference>
<proteinExistence type="predicted"/>
<organism evidence="1 2">
    <name type="scientific">Nostoc flagelliforme FACHB-838</name>
    <dbReference type="NCBI Taxonomy" id="2692904"/>
    <lineage>
        <taxon>Bacteria</taxon>
        <taxon>Bacillati</taxon>
        <taxon>Cyanobacteriota</taxon>
        <taxon>Cyanophyceae</taxon>
        <taxon>Nostocales</taxon>
        <taxon>Nostocaceae</taxon>
        <taxon>Nostoc</taxon>
    </lineage>
</organism>
<reference evidence="1 2" key="1">
    <citation type="journal article" date="2020" name="ISME J.">
        <title>Comparative genomics reveals insights into cyanobacterial evolution and habitat adaptation.</title>
        <authorList>
            <person name="Chen M.Y."/>
            <person name="Teng W.K."/>
            <person name="Zhao L."/>
            <person name="Hu C.X."/>
            <person name="Zhou Y.K."/>
            <person name="Han B.P."/>
            <person name="Song L.R."/>
            <person name="Shu W.S."/>
        </authorList>
    </citation>
    <scope>NUCLEOTIDE SEQUENCE [LARGE SCALE GENOMIC DNA]</scope>
    <source>
        <strain evidence="1 2">FACHB-838</strain>
    </source>
</reference>
<dbReference type="EMBL" id="JACJSI010000469">
    <property type="protein sequence ID" value="MBD2536486.1"/>
    <property type="molecule type" value="Genomic_DNA"/>
</dbReference>
<protein>
    <submittedName>
        <fullName evidence="1">Uncharacterized protein</fullName>
    </submittedName>
</protein>
<gene>
    <name evidence="1" type="ORF">H6G97_47320</name>
</gene>
<sequence length="47" mass="5283">MEISLIGEKAIAYFLRVGGRLCYVCKKTLWFGTTLSKRFGVAIKASR</sequence>
<keyword evidence="2" id="KW-1185">Reference proteome</keyword>
<dbReference type="Proteomes" id="UP000623440">
    <property type="component" value="Unassembled WGS sequence"/>
</dbReference>
<evidence type="ECO:0000313" key="2">
    <source>
        <dbReference type="Proteomes" id="UP000623440"/>
    </source>
</evidence>
<comment type="caution">
    <text evidence="1">The sequence shown here is derived from an EMBL/GenBank/DDBJ whole genome shotgun (WGS) entry which is preliminary data.</text>
</comment>
<name>A0ABR8E5V3_9NOSO</name>
<evidence type="ECO:0000313" key="1">
    <source>
        <dbReference type="EMBL" id="MBD2536486.1"/>
    </source>
</evidence>
<accession>A0ABR8E5V3</accession>